<dbReference type="SUPFAM" id="SSF51445">
    <property type="entry name" value="(Trans)glycosidases"/>
    <property type="match status" value="1"/>
</dbReference>
<dbReference type="STRING" id="318161.Sden_2032"/>
<dbReference type="HOGENOM" id="CLU_023351_0_0_6"/>
<dbReference type="KEGG" id="sdn:Sden_2032"/>
<evidence type="ECO:0000313" key="5">
    <source>
        <dbReference type="Proteomes" id="UP000001982"/>
    </source>
</evidence>
<dbReference type="GO" id="GO:0009313">
    <property type="term" value="P:oligosaccharide catabolic process"/>
    <property type="evidence" value="ECO:0007669"/>
    <property type="project" value="TreeGrafter"/>
</dbReference>
<dbReference type="InterPro" id="IPR013780">
    <property type="entry name" value="Glyco_hydro_b"/>
</dbReference>
<dbReference type="AlphaFoldDB" id="Q12ML1"/>
<dbReference type="Gene3D" id="2.60.40.1180">
    <property type="entry name" value="Golgi alpha-mannosidase II"/>
    <property type="match status" value="1"/>
</dbReference>
<evidence type="ECO:0000256" key="1">
    <source>
        <dbReference type="SAM" id="MobiDB-lite"/>
    </source>
</evidence>
<dbReference type="Proteomes" id="UP000001982">
    <property type="component" value="Chromosome"/>
</dbReference>
<dbReference type="GO" id="GO:0004556">
    <property type="term" value="F:alpha-amylase activity"/>
    <property type="evidence" value="ECO:0007669"/>
    <property type="project" value="TreeGrafter"/>
</dbReference>
<dbReference type="EMBL" id="CP000302">
    <property type="protein sequence ID" value="ABE55315.1"/>
    <property type="molecule type" value="Genomic_DNA"/>
</dbReference>
<dbReference type="Pfam" id="PF00128">
    <property type="entry name" value="Alpha-amylase"/>
    <property type="match status" value="2"/>
</dbReference>
<proteinExistence type="predicted"/>
<dbReference type="CAZy" id="GH13">
    <property type="family name" value="Glycoside Hydrolase Family 13"/>
</dbReference>
<feature type="chain" id="PRO_5004181574" evidence="2">
    <location>
        <begin position="31"/>
        <end position="653"/>
    </location>
</feature>
<evidence type="ECO:0000313" key="4">
    <source>
        <dbReference type="EMBL" id="ABE55315.1"/>
    </source>
</evidence>
<dbReference type="CDD" id="cd11349">
    <property type="entry name" value="AmyAc_3"/>
    <property type="match status" value="1"/>
</dbReference>
<feature type="signal peptide" evidence="2">
    <location>
        <begin position="1"/>
        <end position="30"/>
    </location>
</feature>
<accession>Q12ML1</accession>
<keyword evidence="5" id="KW-1185">Reference proteome</keyword>
<name>Q12ML1_SHEDO</name>
<feature type="domain" description="Glycosyl hydrolase family 13 catalytic" evidence="3">
    <location>
        <begin position="54"/>
        <end position="524"/>
    </location>
</feature>
<evidence type="ECO:0000259" key="3">
    <source>
        <dbReference type="SMART" id="SM00642"/>
    </source>
</evidence>
<dbReference type="eggNOG" id="COG0366">
    <property type="taxonomic scope" value="Bacteria"/>
</dbReference>
<dbReference type="SMART" id="SM00642">
    <property type="entry name" value="Aamy"/>
    <property type="match status" value="1"/>
</dbReference>
<dbReference type="PANTHER" id="PTHR10357:SF205">
    <property type="entry name" value="O-GLYCOSYL HYDROLASE FAMILY 13"/>
    <property type="match status" value="1"/>
</dbReference>
<protein>
    <submittedName>
        <fullName evidence="4">Alpha amylase, catalytic region</fullName>
    </submittedName>
</protein>
<dbReference type="InterPro" id="IPR006047">
    <property type="entry name" value="GH13_cat_dom"/>
</dbReference>
<dbReference type="Gene3D" id="3.20.20.80">
    <property type="entry name" value="Glycosidases"/>
    <property type="match status" value="2"/>
</dbReference>
<dbReference type="InterPro" id="IPR017853">
    <property type="entry name" value="GH"/>
</dbReference>
<organism evidence="4 5">
    <name type="scientific">Shewanella denitrificans (strain OS217 / ATCC BAA-1090 / DSM 15013)</name>
    <dbReference type="NCBI Taxonomy" id="318161"/>
    <lineage>
        <taxon>Bacteria</taxon>
        <taxon>Pseudomonadati</taxon>
        <taxon>Pseudomonadota</taxon>
        <taxon>Gammaproteobacteria</taxon>
        <taxon>Alteromonadales</taxon>
        <taxon>Shewanellaceae</taxon>
        <taxon>Shewanella</taxon>
    </lineage>
</organism>
<gene>
    <name evidence="4" type="ordered locus">Sden_2032</name>
</gene>
<dbReference type="OrthoDB" id="9805159at2"/>
<sequence length="653" mass="72780">MININNAISTITNTLLLSGLIFAGISQANAQASSQKVSAAPAPGVLPHKAVVYQVFTRLYGNKKTANIPWGTIDENGVGKFSDFSELALKDIQSLGVSHIWFTGVPHHALINDYSAIGISHDDPDVVKGRAGSPYAVKDYYKVNPDLADNPAQGLAEFEALIARTHKLGMKVIIDIVPNHVARSYQSQYKGAENFGAKDDTSLTYARHNNFYYVQGQAFSVPDVTKKPLGGESHSLSDGKFAENPAKWTGNGSRLAKPDENDWYETVKINYGVRPDGSHDFPALPQRFREKSTAEHLAFWQSQDSNDIPDSWKKFTHIAQYWLDKGVDGFRYDMAEMVPVEFWSYLNSHIKHIKPEAFLLAEVYNPSLYEDYIQLGKMDYLYDKVGLYDTLKAVIRGHKNTDEIAKVQAQVAPFADHMLHFLENHDEQRIPSFDFAGSPEAALPAMVVSTTLSRSPTLVYFGQEVGEQGNEVAGFGAPTRTSIFDYVGVPAHQRWMNGGKFDGGQSSEQEKQLRAYYQTLLNLSRKAPALKGNYHPLNSHDDKVFAFSRSNAAQRLIIVSNFDSKQGRKLSIALPKNLVDAWQAPMATKLQDSQKRDSQARDKLKATQIRLKDLLNPNPRQEYQLRVKNENGVVLSASLNLTLAPLESVILAW</sequence>
<evidence type="ECO:0000256" key="2">
    <source>
        <dbReference type="SAM" id="SignalP"/>
    </source>
</evidence>
<dbReference type="RefSeq" id="WP_011496471.1">
    <property type="nucleotide sequence ID" value="NC_007954.1"/>
</dbReference>
<keyword evidence="2" id="KW-0732">Signal</keyword>
<reference evidence="4 5" key="1">
    <citation type="submission" date="2006-03" db="EMBL/GenBank/DDBJ databases">
        <title>Complete sequence of Shewanella denitrificans OS217.</title>
        <authorList>
            <consortium name="US DOE Joint Genome Institute"/>
            <person name="Copeland A."/>
            <person name="Lucas S."/>
            <person name="Lapidus A."/>
            <person name="Barry K."/>
            <person name="Detter J.C."/>
            <person name="Glavina del Rio T."/>
            <person name="Hammon N."/>
            <person name="Israni S."/>
            <person name="Dalin E."/>
            <person name="Tice H."/>
            <person name="Pitluck S."/>
            <person name="Brettin T."/>
            <person name="Bruce D."/>
            <person name="Han C."/>
            <person name="Tapia R."/>
            <person name="Gilna P."/>
            <person name="Kiss H."/>
            <person name="Schmutz J."/>
            <person name="Larimer F."/>
            <person name="Land M."/>
            <person name="Hauser L."/>
            <person name="Kyrpides N."/>
            <person name="Lykidis A."/>
            <person name="Richardson P."/>
        </authorList>
    </citation>
    <scope>NUCLEOTIDE SEQUENCE [LARGE SCALE GENOMIC DNA]</scope>
    <source>
        <strain evidence="5">OS217 / ATCC BAA-1090 / DSM 15013</strain>
    </source>
</reference>
<feature type="region of interest" description="Disordered" evidence="1">
    <location>
        <begin position="231"/>
        <end position="254"/>
    </location>
</feature>
<dbReference type="PANTHER" id="PTHR10357">
    <property type="entry name" value="ALPHA-AMYLASE FAMILY MEMBER"/>
    <property type="match status" value="1"/>
</dbReference>